<keyword evidence="6" id="KW-1185">Reference proteome</keyword>
<dbReference type="InterPro" id="IPR029044">
    <property type="entry name" value="Nucleotide-diphossugar_trans"/>
</dbReference>
<evidence type="ECO:0000313" key="5">
    <source>
        <dbReference type="EMBL" id="MFD0704840.1"/>
    </source>
</evidence>
<dbReference type="InterPro" id="IPR011832">
    <property type="entry name" value="GlgDAde_trans"/>
</dbReference>
<name>A0ABW2Y469_9BIFI</name>
<evidence type="ECO:0000256" key="1">
    <source>
        <dbReference type="ARBA" id="ARBA00010443"/>
    </source>
</evidence>
<dbReference type="InterPro" id="IPR011831">
    <property type="entry name" value="ADP-Glc_PPase"/>
</dbReference>
<dbReference type="SUPFAM" id="SSF51161">
    <property type="entry name" value="Trimeric LpxA-like enzymes"/>
    <property type="match status" value="1"/>
</dbReference>
<dbReference type="Pfam" id="PF24894">
    <property type="entry name" value="Hexapep_GlmU"/>
    <property type="match status" value="1"/>
</dbReference>
<evidence type="ECO:0000256" key="2">
    <source>
        <dbReference type="ARBA" id="ARBA00023056"/>
    </source>
</evidence>
<dbReference type="EC" id="2.7.7.27" evidence="5"/>
<reference evidence="6" key="1">
    <citation type="journal article" date="2019" name="Int. J. Syst. Evol. Microbiol.">
        <title>The Global Catalogue of Microorganisms (GCM) 10K type strain sequencing project: providing services to taxonomists for standard genome sequencing and annotation.</title>
        <authorList>
            <consortium name="The Broad Institute Genomics Platform"/>
            <consortium name="The Broad Institute Genome Sequencing Center for Infectious Disease"/>
            <person name="Wu L."/>
            <person name="Ma J."/>
        </authorList>
    </citation>
    <scope>NUCLEOTIDE SEQUENCE [LARGE SCALE GENOMIC DNA]</scope>
    <source>
        <strain evidence="6">CCM 8604</strain>
    </source>
</reference>
<gene>
    <name evidence="5" type="primary">glgD</name>
    <name evidence="5" type="ORF">ACFQY8_03645</name>
</gene>
<dbReference type="Pfam" id="PF00483">
    <property type="entry name" value="NTP_transferase"/>
    <property type="match status" value="1"/>
</dbReference>
<comment type="similarity">
    <text evidence="1">Belongs to the bacterial/plant glucose-1-phosphate adenylyltransferase family.</text>
</comment>
<keyword evidence="2" id="KW-0320">Glycogen biosynthesis</keyword>
<organism evidence="5 6">
    <name type="scientific">Alloscardovia venturai</name>
    <dbReference type="NCBI Taxonomy" id="1769421"/>
    <lineage>
        <taxon>Bacteria</taxon>
        <taxon>Bacillati</taxon>
        <taxon>Actinomycetota</taxon>
        <taxon>Actinomycetes</taxon>
        <taxon>Bifidobacteriales</taxon>
        <taxon>Bifidobacteriaceae</taxon>
        <taxon>Alloscardovia</taxon>
    </lineage>
</organism>
<dbReference type="Proteomes" id="UP001597036">
    <property type="component" value="Unassembled WGS sequence"/>
</dbReference>
<dbReference type="CDD" id="cd04651">
    <property type="entry name" value="LbH_G1P_AT_C"/>
    <property type="match status" value="1"/>
</dbReference>
<dbReference type="InterPro" id="IPR005835">
    <property type="entry name" value="NTP_transferase_dom"/>
</dbReference>
<feature type="domain" description="Glucose-1-phosphate adenylyltransferase/Bifunctional protein GlmU-like C-terminal hexapeptide" evidence="4">
    <location>
        <begin position="295"/>
        <end position="364"/>
    </location>
</feature>
<accession>A0ABW2Y469</accession>
<dbReference type="RefSeq" id="WP_377938553.1">
    <property type="nucleotide sequence ID" value="NZ_JBHTHQ010000021.1"/>
</dbReference>
<keyword evidence="5" id="KW-0548">Nucleotidyltransferase</keyword>
<protein>
    <submittedName>
        <fullName evidence="5">Glucose-1-phosphate adenylyltransferase subunit GlgD</fullName>
        <ecNumber evidence="5">2.7.7.27</ecNumber>
    </submittedName>
</protein>
<dbReference type="InterPro" id="IPR056818">
    <property type="entry name" value="GlmU/GlgC-like_hexapep"/>
</dbReference>
<evidence type="ECO:0000259" key="4">
    <source>
        <dbReference type="Pfam" id="PF24894"/>
    </source>
</evidence>
<dbReference type="PANTHER" id="PTHR43523">
    <property type="entry name" value="GLUCOSE-1-PHOSPHATE ADENYLYLTRANSFERASE-RELATED"/>
    <property type="match status" value="1"/>
</dbReference>
<dbReference type="Gene3D" id="3.90.550.10">
    <property type="entry name" value="Spore Coat Polysaccharide Biosynthesis Protein SpsA, Chain A"/>
    <property type="match status" value="1"/>
</dbReference>
<sequence>MKRDNYSAILGNTIGNPDMKELTKHRPLATLPFDGKYRLLDFQLSALSNAGIRNVFGIFQEKNMRSVFDHVRSGREWGLNTQLSHWFLGFYDSDLASHTTNDDYYEQVLTYLRRSGSNRTVYMGCDVLCNIDVAHVIALAEESDCDVAVVYKKLVVTDISQENDVLEVSSDDTVLSHGTLEEMRDKLLAHDDCDNYKMSADIYVVRTSELIARMEEERKKPQPRKLRYLLRDLLTSVSSLAYEYTGYVSNIHSVKSYYDANMDMLNPNGFYSLLYSNQKVYTKVKNEESTYFATTSHVKDSQFASGSIIKGTVVRSIISRNCMIDEHSSVDSSIVFPKVTIGQGARVQYAILDKNVTVAPGVTIRGTADEPIVVAKGEQITEDVTR</sequence>
<proteinExistence type="inferred from homology"/>
<dbReference type="PANTHER" id="PTHR43523:SF6">
    <property type="entry name" value="GLYCOGEN BIOSYNTHESIS PROTEIN GLGD"/>
    <property type="match status" value="1"/>
</dbReference>
<dbReference type="EMBL" id="JBHTHQ010000021">
    <property type="protein sequence ID" value="MFD0704840.1"/>
    <property type="molecule type" value="Genomic_DNA"/>
</dbReference>
<dbReference type="GO" id="GO:0008878">
    <property type="term" value="F:glucose-1-phosphate adenylyltransferase activity"/>
    <property type="evidence" value="ECO:0007669"/>
    <property type="project" value="UniProtKB-EC"/>
</dbReference>
<dbReference type="Gene3D" id="2.160.10.10">
    <property type="entry name" value="Hexapeptide repeat proteins"/>
    <property type="match status" value="1"/>
</dbReference>
<evidence type="ECO:0000259" key="3">
    <source>
        <dbReference type="Pfam" id="PF00483"/>
    </source>
</evidence>
<keyword evidence="5" id="KW-0808">Transferase</keyword>
<comment type="caution">
    <text evidence="5">The sequence shown here is derived from an EMBL/GenBank/DDBJ whole genome shotgun (WGS) entry which is preliminary data.</text>
</comment>
<feature type="domain" description="Nucleotidyl transferase" evidence="3">
    <location>
        <begin position="21"/>
        <end position="147"/>
    </location>
</feature>
<evidence type="ECO:0000313" key="6">
    <source>
        <dbReference type="Proteomes" id="UP001597036"/>
    </source>
</evidence>
<dbReference type="NCBIfam" id="TIGR02092">
    <property type="entry name" value="glgD"/>
    <property type="match status" value="1"/>
</dbReference>
<dbReference type="InterPro" id="IPR011004">
    <property type="entry name" value="Trimer_LpxA-like_sf"/>
</dbReference>
<dbReference type="SUPFAM" id="SSF53448">
    <property type="entry name" value="Nucleotide-diphospho-sugar transferases"/>
    <property type="match status" value="1"/>
</dbReference>